<organism evidence="1">
    <name type="scientific">Magnetovibrio blakemorei</name>
    <dbReference type="NCBI Taxonomy" id="28181"/>
    <lineage>
        <taxon>Bacteria</taxon>
        <taxon>Pseudomonadati</taxon>
        <taxon>Pseudomonadota</taxon>
        <taxon>Alphaproteobacteria</taxon>
        <taxon>Rhodospirillales</taxon>
        <taxon>Magnetovibrionaceae</taxon>
        <taxon>Magnetovibrio</taxon>
    </lineage>
</organism>
<evidence type="ECO:0008006" key="2">
    <source>
        <dbReference type="Google" id="ProtNLM"/>
    </source>
</evidence>
<protein>
    <recommendedName>
        <fullName evidence="2">PPM-type phosphatase domain-containing protein</fullName>
    </recommendedName>
</protein>
<dbReference type="EMBL" id="FP102531">
    <property type="protein sequence ID" value="CAV30778.1"/>
    <property type="molecule type" value="Genomic_DNA"/>
</dbReference>
<reference evidence="1" key="1">
    <citation type="journal article" date="2009" name="Environ. Microbiol.">
        <title>Comparative analysis of magnetosome gene clusters in magnetotactic bacteria provides further evidence for horizontal gene transfer.</title>
        <authorList>
            <person name="Jogler C."/>
            <person name="Kube M."/>
            <person name="Schubbe S."/>
            <person name="Ullrich S."/>
            <person name="Teeling H."/>
            <person name="Bazylinski D.A."/>
            <person name="Reinhardt R."/>
            <person name="Schuler D."/>
        </authorList>
    </citation>
    <scope>NUCLEOTIDE SEQUENCE</scope>
    <source>
        <strain evidence="1">Type strain: MV-1</strain>
    </source>
</reference>
<name>C4RAD3_9PROT</name>
<proteinExistence type="predicted"/>
<evidence type="ECO:0000313" key="1">
    <source>
        <dbReference type="EMBL" id="CAV30778.1"/>
    </source>
</evidence>
<dbReference type="SUPFAM" id="SSF81606">
    <property type="entry name" value="PP2C-like"/>
    <property type="match status" value="1"/>
</dbReference>
<accession>C4RAD3</accession>
<gene>
    <name evidence="1" type="ORF">mv1g00031</name>
</gene>
<dbReference type="Gene3D" id="3.60.40.10">
    <property type="entry name" value="PPM-type phosphatase domain"/>
    <property type="match status" value="1"/>
</dbReference>
<dbReference type="AlphaFoldDB" id="C4RAD3"/>
<dbReference type="InterPro" id="IPR036457">
    <property type="entry name" value="PPM-type-like_dom_sf"/>
</dbReference>
<sequence>MPSFLNRFSTQNEPLQDEFSVAEVSHAVLRDVGRAEGTWTVRGQTTEKPINDCFKTAESVIWRKNEDRFRVAQTADAILATVADGAGSSGMFCGAWAEALVENLPLSPIGDVQGLNTWIDGFWQDFSTTNKQRAVNDPTKLNKFVREGSCSTLSACWIDKGQVGDTPFLNWLCYGDSHFCAFDKTPNALSLASGFPASLQAMASDPHLLNWKDLPDEKHLRTGRITLSQSTLIVLASDGLGEFLHLSYLADVYARQSGGDHAGTSAHTQALMTEFRQLHNGGSGKLADLARNHVNHAGDGFWHQLDALSQALESQESFAQSIKQHHADGLISNDDATLILIDFEMGEMAGEMGNEAIDLAGET</sequence>